<reference evidence="2 3" key="1">
    <citation type="submission" date="2020-06" db="EMBL/GenBank/DDBJ databases">
        <title>Pseudomonas eucalypticola sp. nov., an endophyte of Eucalyptus dunnii leaves with biocontrol ability of eucalyptus leaf blight.</title>
        <authorList>
            <person name="Liu Y."/>
            <person name="Song Z."/>
            <person name="Zeng H."/>
            <person name="Lu M."/>
            <person name="Wang X."/>
            <person name="Lian X."/>
            <person name="Zhang Q."/>
        </authorList>
    </citation>
    <scope>NUCLEOTIDE SEQUENCE [LARGE SCALE GENOMIC DNA]</scope>
    <source>
        <strain evidence="2 3">NP-1</strain>
    </source>
</reference>
<evidence type="ECO:0000313" key="3">
    <source>
        <dbReference type="Proteomes" id="UP000509568"/>
    </source>
</evidence>
<feature type="domain" description="HTH merR-type" evidence="1">
    <location>
        <begin position="76"/>
        <end position="138"/>
    </location>
</feature>
<dbReference type="InterPro" id="IPR009061">
    <property type="entry name" value="DNA-bd_dom_put_sf"/>
</dbReference>
<proteinExistence type="predicted"/>
<accession>A0A7D5H8S2</accession>
<protein>
    <submittedName>
        <fullName evidence="2">MerR family transcriptional regulator</fullName>
    </submittedName>
</protein>
<dbReference type="Pfam" id="PF13411">
    <property type="entry name" value="MerR_1"/>
    <property type="match status" value="1"/>
</dbReference>
<dbReference type="RefSeq" id="WP_176571553.1">
    <property type="nucleotide sequence ID" value="NZ_CP056030.1"/>
</dbReference>
<dbReference type="EMBL" id="CP056030">
    <property type="protein sequence ID" value="QKZ05864.1"/>
    <property type="molecule type" value="Genomic_DNA"/>
</dbReference>
<evidence type="ECO:0000313" key="2">
    <source>
        <dbReference type="EMBL" id="QKZ05864.1"/>
    </source>
</evidence>
<sequence length="173" mass="19324">MISLELSSVRAKDADRAWLAQAVADFESKSKVLTVLPVEARNLDLETAFNGRTQGGKSIALCPSLEEKVSASAESMTITEAAKTFHLSQKHLERMAARGGFKFKRGYTTNPSYRDGDAIMVERICALRDVGLNRAQARNQIGMSYEKFHRLLSEYAINFPKVPMRQRNKKAKA</sequence>
<name>A0A7D5H8S2_9PSED</name>
<evidence type="ECO:0000259" key="1">
    <source>
        <dbReference type="Pfam" id="PF13411"/>
    </source>
</evidence>
<dbReference type="Proteomes" id="UP000509568">
    <property type="component" value="Chromosome"/>
</dbReference>
<dbReference type="AlphaFoldDB" id="A0A7D5H8S2"/>
<keyword evidence="3" id="KW-1185">Reference proteome</keyword>
<dbReference type="SUPFAM" id="SSF46955">
    <property type="entry name" value="Putative DNA-binding domain"/>
    <property type="match status" value="1"/>
</dbReference>
<dbReference type="KEGG" id="pez:HWQ56_19555"/>
<dbReference type="InterPro" id="IPR000551">
    <property type="entry name" value="MerR-type_HTH_dom"/>
</dbReference>
<organism evidence="2 3">
    <name type="scientific">Pseudomonas eucalypticola</name>
    <dbReference type="NCBI Taxonomy" id="2599595"/>
    <lineage>
        <taxon>Bacteria</taxon>
        <taxon>Pseudomonadati</taxon>
        <taxon>Pseudomonadota</taxon>
        <taxon>Gammaproteobacteria</taxon>
        <taxon>Pseudomonadales</taxon>
        <taxon>Pseudomonadaceae</taxon>
        <taxon>Pseudomonas</taxon>
    </lineage>
</organism>
<gene>
    <name evidence="2" type="ORF">HWQ56_19555</name>
</gene>